<protein>
    <submittedName>
        <fullName evidence="1">PRK06851 family protein</fullName>
    </submittedName>
</protein>
<proteinExistence type="predicted"/>
<evidence type="ECO:0000313" key="2">
    <source>
        <dbReference type="Proteomes" id="UP000806542"/>
    </source>
</evidence>
<name>A0A9D5R864_9FIRM</name>
<reference evidence="1" key="1">
    <citation type="submission" date="2020-10" db="EMBL/GenBank/DDBJ databases">
        <title>ChiBAC.</title>
        <authorList>
            <person name="Zenner C."/>
            <person name="Hitch T.C.A."/>
            <person name="Clavel T."/>
        </authorList>
    </citation>
    <scope>NUCLEOTIDE SEQUENCE</scope>
    <source>
        <strain evidence="1">DSM 107454</strain>
    </source>
</reference>
<accession>A0A9D5R864</accession>
<dbReference type="AlphaFoldDB" id="A0A9D5R864"/>
<gene>
    <name evidence="1" type="ORF">INF28_01495</name>
</gene>
<keyword evidence="2" id="KW-1185">Reference proteome</keyword>
<dbReference type="RefSeq" id="WP_226391707.1">
    <property type="nucleotide sequence ID" value="NZ_JADCKB010000002.1"/>
</dbReference>
<dbReference type="PANTHER" id="PTHR10039:SF5">
    <property type="entry name" value="NACHT DOMAIN-CONTAINING PROTEIN"/>
    <property type="match status" value="1"/>
</dbReference>
<dbReference type="InterPro" id="IPR027417">
    <property type="entry name" value="P-loop_NTPase"/>
</dbReference>
<dbReference type="EMBL" id="JADCKB010000002">
    <property type="protein sequence ID" value="MBE5039144.1"/>
    <property type="molecule type" value="Genomic_DNA"/>
</dbReference>
<evidence type="ECO:0000313" key="1">
    <source>
        <dbReference type="EMBL" id="MBE5039144.1"/>
    </source>
</evidence>
<sequence length="359" mass="39840">MTKEIREYFVCANAAQGFVSYFPQAMAKMDRVYILKGGPGTGKSTLMKKIGEAARKKGEITERIYCSSDPQSLDGIVLSGRKTAVADGTAPHVLEPSAPGAVEEYVNLGVAWDSGMLASRKKEIFSLKEQIAKRYDRIYRLLAEGKTIHDKIEDIYIENTNFARINEIAESLAEEIIGPGSGTGASTDRFFGALAPKGSINFLEALTEPIAARYFIKGRPGTGKSTLMKTIAEAAQQEKIDTELYHCAFDADSLDMVILRERKACIFDATAPHEIFPCREGDILIDLYQEAVRPGTDERYASDLERLDGEYEDKIRKARGLLKEIKTLHDRLEEIYIGAVDFSIIEQITADLMEDMGLL</sequence>
<dbReference type="Proteomes" id="UP000806542">
    <property type="component" value="Unassembled WGS sequence"/>
</dbReference>
<comment type="caution">
    <text evidence="1">The sequence shown here is derived from an EMBL/GenBank/DDBJ whole genome shotgun (WGS) entry which is preliminary data.</text>
</comment>
<organism evidence="1 2">
    <name type="scientific">Ructibacterium gallinarum</name>
    <dbReference type="NCBI Taxonomy" id="2779355"/>
    <lineage>
        <taxon>Bacteria</taxon>
        <taxon>Bacillati</taxon>
        <taxon>Bacillota</taxon>
        <taxon>Clostridia</taxon>
        <taxon>Eubacteriales</taxon>
        <taxon>Oscillospiraceae</taxon>
        <taxon>Ructibacterium</taxon>
    </lineage>
</organism>
<dbReference type="Gene3D" id="3.40.50.300">
    <property type="entry name" value="P-loop containing nucleotide triphosphate hydrolases"/>
    <property type="match status" value="2"/>
</dbReference>
<dbReference type="PANTHER" id="PTHR10039">
    <property type="entry name" value="AMELOGENIN"/>
    <property type="match status" value="1"/>
</dbReference>
<dbReference type="SUPFAM" id="SSF52540">
    <property type="entry name" value="P-loop containing nucleoside triphosphate hydrolases"/>
    <property type="match status" value="2"/>
</dbReference>